<dbReference type="AlphaFoldDB" id="A0A212JFQ6"/>
<sequence length="120" mass="13592">MKTKLIKLDGILLILLAIFHLSFWELFNWQEELPKLSDTNSGIMQISTIGFASILFPLGIILIRYCIEIANTKLGKALLLALSFFFLIRTIVEYIFPGSSIELGVFLFLCTLLFLVPALH</sequence>
<gene>
    <name evidence="2" type="ORF">KL86DYS1_12119</name>
</gene>
<feature type="transmembrane region" description="Helical" evidence="1">
    <location>
        <begin position="42"/>
        <end position="65"/>
    </location>
</feature>
<protein>
    <submittedName>
        <fullName evidence="2">Uncharacterized protein</fullName>
    </submittedName>
</protein>
<keyword evidence="1" id="KW-1133">Transmembrane helix</keyword>
<dbReference type="RefSeq" id="WP_296940686.1">
    <property type="nucleotide sequence ID" value="NZ_LT599032.1"/>
</dbReference>
<feature type="transmembrane region" description="Helical" evidence="1">
    <location>
        <begin position="77"/>
        <end position="95"/>
    </location>
</feature>
<feature type="transmembrane region" description="Helical" evidence="1">
    <location>
        <begin position="12"/>
        <end position="30"/>
    </location>
</feature>
<evidence type="ECO:0000256" key="1">
    <source>
        <dbReference type="SAM" id="Phobius"/>
    </source>
</evidence>
<accession>A0A212JFQ6</accession>
<evidence type="ECO:0000313" key="2">
    <source>
        <dbReference type="EMBL" id="SBV98241.1"/>
    </source>
</evidence>
<proteinExistence type="predicted"/>
<name>A0A212JFQ6_9BACT</name>
<organism evidence="2">
    <name type="scientific">uncultured Dysgonomonas sp</name>
    <dbReference type="NCBI Taxonomy" id="206096"/>
    <lineage>
        <taxon>Bacteria</taxon>
        <taxon>Pseudomonadati</taxon>
        <taxon>Bacteroidota</taxon>
        <taxon>Bacteroidia</taxon>
        <taxon>Bacteroidales</taxon>
        <taxon>Dysgonomonadaceae</taxon>
        <taxon>Dysgonomonas</taxon>
        <taxon>environmental samples</taxon>
    </lineage>
</organism>
<keyword evidence="1" id="KW-0472">Membrane</keyword>
<dbReference type="EMBL" id="FLUM01000001">
    <property type="protein sequence ID" value="SBV98241.1"/>
    <property type="molecule type" value="Genomic_DNA"/>
</dbReference>
<reference evidence="2" key="1">
    <citation type="submission" date="2016-04" db="EMBL/GenBank/DDBJ databases">
        <authorList>
            <person name="Evans L.H."/>
            <person name="Alamgir A."/>
            <person name="Owens N."/>
            <person name="Weber N.D."/>
            <person name="Virtaneva K."/>
            <person name="Barbian K."/>
            <person name="Babar A."/>
            <person name="Rosenke K."/>
        </authorList>
    </citation>
    <scope>NUCLEOTIDE SEQUENCE</scope>
    <source>
        <strain evidence="2">86-1</strain>
    </source>
</reference>
<keyword evidence="1" id="KW-0812">Transmembrane</keyword>
<feature type="transmembrane region" description="Helical" evidence="1">
    <location>
        <begin position="101"/>
        <end position="119"/>
    </location>
</feature>